<dbReference type="AlphaFoldDB" id="A0A0A9HJC8"/>
<evidence type="ECO:0000313" key="1">
    <source>
        <dbReference type="EMBL" id="JAE36862.1"/>
    </source>
</evidence>
<organism evidence="1">
    <name type="scientific">Arundo donax</name>
    <name type="common">Giant reed</name>
    <name type="synonym">Donax arundinaceus</name>
    <dbReference type="NCBI Taxonomy" id="35708"/>
    <lineage>
        <taxon>Eukaryota</taxon>
        <taxon>Viridiplantae</taxon>
        <taxon>Streptophyta</taxon>
        <taxon>Embryophyta</taxon>
        <taxon>Tracheophyta</taxon>
        <taxon>Spermatophyta</taxon>
        <taxon>Magnoliopsida</taxon>
        <taxon>Liliopsida</taxon>
        <taxon>Poales</taxon>
        <taxon>Poaceae</taxon>
        <taxon>PACMAD clade</taxon>
        <taxon>Arundinoideae</taxon>
        <taxon>Arundineae</taxon>
        <taxon>Arundo</taxon>
    </lineage>
</organism>
<dbReference type="EMBL" id="GBRH01161034">
    <property type="protein sequence ID" value="JAE36862.1"/>
    <property type="molecule type" value="Transcribed_RNA"/>
</dbReference>
<accession>A0A0A9HJC8</accession>
<name>A0A0A9HJC8_ARUDO</name>
<reference evidence="1" key="2">
    <citation type="journal article" date="2015" name="Data Brief">
        <title>Shoot transcriptome of the giant reed, Arundo donax.</title>
        <authorList>
            <person name="Barrero R.A."/>
            <person name="Guerrero F.D."/>
            <person name="Moolhuijzen P."/>
            <person name="Goolsby J.A."/>
            <person name="Tidwell J."/>
            <person name="Bellgard S.E."/>
            <person name="Bellgard M.I."/>
        </authorList>
    </citation>
    <scope>NUCLEOTIDE SEQUENCE</scope>
    <source>
        <tissue evidence="1">Shoot tissue taken approximately 20 cm above the soil surface</tissue>
    </source>
</reference>
<sequence length="47" mass="5437">MLSTPVNCFKCTPFASTDTLYQRRRLFKENGGNQPVMCTQFECLTMQ</sequence>
<reference evidence="1" key="1">
    <citation type="submission" date="2014-09" db="EMBL/GenBank/DDBJ databases">
        <authorList>
            <person name="Magalhaes I.L.F."/>
            <person name="Oliveira U."/>
            <person name="Santos F.R."/>
            <person name="Vidigal T.H.D.A."/>
            <person name="Brescovit A.D."/>
            <person name="Santos A.J."/>
        </authorList>
    </citation>
    <scope>NUCLEOTIDE SEQUENCE</scope>
    <source>
        <tissue evidence="1">Shoot tissue taken approximately 20 cm above the soil surface</tissue>
    </source>
</reference>
<proteinExistence type="predicted"/>
<protein>
    <submittedName>
        <fullName evidence="1">Uncharacterized protein</fullName>
    </submittedName>
</protein>